<sequence length="98" mass="10660">MSSASGALKCYVGGSVDLDIIAQAQAKFSKAECHPRVRAAQDGTHLFEPLEDEENACKIVVDAWFRVEKISLASAQADGCIAKRMRLCASIPFRTIFV</sequence>
<accession>A0A6A6F0H9</accession>
<name>A0A6A6F0H9_9PEZI</name>
<evidence type="ECO:0000313" key="2">
    <source>
        <dbReference type="Proteomes" id="UP000799539"/>
    </source>
</evidence>
<dbReference type="EMBL" id="ML992714">
    <property type="protein sequence ID" value="KAF2206689.1"/>
    <property type="molecule type" value="Genomic_DNA"/>
</dbReference>
<evidence type="ECO:0000313" key="1">
    <source>
        <dbReference type="EMBL" id="KAF2206689.1"/>
    </source>
</evidence>
<dbReference type="AlphaFoldDB" id="A0A6A6F0H9"/>
<keyword evidence="2" id="KW-1185">Reference proteome</keyword>
<gene>
    <name evidence="1" type="ORF">CERZMDRAFT_103124</name>
</gene>
<organism evidence="1 2">
    <name type="scientific">Cercospora zeae-maydis SCOH1-5</name>
    <dbReference type="NCBI Taxonomy" id="717836"/>
    <lineage>
        <taxon>Eukaryota</taxon>
        <taxon>Fungi</taxon>
        <taxon>Dikarya</taxon>
        <taxon>Ascomycota</taxon>
        <taxon>Pezizomycotina</taxon>
        <taxon>Dothideomycetes</taxon>
        <taxon>Dothideomycetidae</taxon>
        <taxon>Mycosphaerellales</taxon>
        <taxon>Mycosphaerellaceae</taxon>
        <taxon>Cercospora</taxon>
    </lineage>
</organism>
<reference evidence="1" key="1">
    <citation type="journal article" date="2020" name="Stud. Mycol.">
        <title>101 Dothideomycetes genomes: a test case for predicting lifestyles and emergence of pathogens.</title>
        <authorList>
            <person name="Haridas S."/>
            <person name="Albert R."/>
            <person name="Binder M."/>
            <person name="Bloem J."/>
            <person name="Labutti K."/>
            <person name="Salamov A."/>
            <person name="Andreopoulos B."/>
            <person name="Baker S."/>
            <person name="Barry K."/>
            <person name="Bills G."/>
            <person name="Bluhm B."/>
            <person name="Cannon C."/>
            <person name="Castanera R."/>
            <person name="Culley D."/>
            <person name="Daum C."/>
            <person name="Ezra D."/>
            <person name="Gonzalez J."/>
            <person name="Henrissat B."/>
            <person name="Kuo A."/>
            <person name="Liang C."/>
            <person name="Lipzen A."/>
            <person name="Lutzoni F."/>
            <person name="Magnuson J."/>
            <person name="Mondo S."/>
            <person name="Nolan M."/>
            <person name="Ohm R."/>
            <person name="Pangilinan J."/>
            <person name="Park H.-J."/>
            <person name="Ramirez L."/>
            <person name="Alfaro M."/>
            <person name="Sun H."/>
            <person name="Tritt A."/>
            <person name="Yoshinaga Y."/>
            <person name="Zwiers L.-H."/>
            <person name="Turgeon B."/>
            <person name="Goodwin S."/>
            <person name="Spatafora J."/>
            <person name="Crous P."/>
            <person name="Grigoriev I."/>
        </authorList>
    </citation>
    <scope>NUCLEOTIDE SEQUENCE</scope>
    <source>
        <strain evidence="1">SCOH1-5</strain>
    </source>
</reference>
<proteinExistence type="predicted"/>
<protein>
    <submittedName>
        <fullName evidence="1">Uncharacterized protein</fullName>
    </submittedName>
</protein>
<dbReference type="Proteomes" id="UP000799539">
    <property type="component" value="Unassembled WGS sequence"/>
</dbReference>